<dbReference type="Proteomes" id="UP000828390">
    <property type="component" value="Unassembled WGS sequence"/>
</dbReference>
<keyword evidence="3" id="KW-1185">Reference proteome</keyword>
<organism evidence="2 3">
    <name type="scientific">Dreissena polymorpha</name>
    <name type="common">Zebra mussel</name>
    <name type="synonym">Mytilus polymorpha</name>
    <dbReference type="NCBI Taxonomy" id="45954"/>
    <lineage>
        <taxon>Eukaryota</taxon>
        <taxon>Metazoa</taxon>
        <taxon>Spiralia</taxon>
        <taxon>Lophotrochozoa</taxon>
        <taxon>Mollusca</taxon>
        <taxon>Bivalvia</taxon>
        <taxon>Autobranchia</taxon>
        <taxon>Heteroconchia</taxon>
        <taxon>Euheterodonta</taxon>
        <taxon>Imparidentia</taxon>
        <taxon>Neoheterodontei</taxon>
        <taxon>Myida</taxon>
        <taxon>Dreissenoidea</taxon>
        <taxon>Dreissenidae</taxon>
        <taxon>Dreissena</taxon>
    </lineage>
</organism>
<evidence type="ECO:0000256" key="1">
    <source>
        <dbReference type="SAM" id="MobiDB-lite"/>
    </source>
</evidence>
<protein>
    <submittedName>
        <fullName evidence="2">Uncharacterized protein</fullName>
    </submittedName>
</protein>
<gene>
    <name evidence="2" type="ORF">DPMN_099820</name>
</gene>
<dbReference type="EMBL" id="JAIWYP010000003">
    <property type="protein sequence ID" value="KAH3857215.1"/>
    <property type="molecule type" value="Genomic_DNA"/>
</dbReference>
<name>A0A9D4LFK9_DREPO</name>
<dbReference type="AlphaFoldDB" id="A0A9D4LFK9"/>
<proteinExistence type="predicted"/>
<feature type="region of interest" description="Disordered" evidence="1">
    <location>
        <begin position="1"/>
        <end position="25"/>
    </location>
</feature>
<comment type="caution">
    <text evidence="2">The sequence shown here is derived from an EMBL/GenBank/DDBJ whole genome shotgun (WGS) entry which is preliminary data.</text>
</comment>
<accession>A0A9D4LFK9</accession>
<evidence type="ECO:0000313" key="3">
    <source>
        <dbReference type="Proteomes" id="UP000828390"/>
    </source>
</evidence>
<reference evidence="2" key="2">
    <citation type="submission" date="2020-11" db="EMBL/GenBank/DDBJ databases">
        <authorList>
            <person name="McCartney M.A."/>
            <person name="Auch B."/>
            <person name="Kono T."/>
            <person name="Mallez S."/>
            <person name="Becker A."/>
            <person name="Gohl D.M."/>
            <person name="Silverstein K.A.T."/>
            <person name="Koren S."/>
            <person name="Bechman K.B."/>
            <person name="Herman A."/>
            <person name="Abrahante J.E."/>
            <person name="Garbe J."/>
        </authorList>
    </citation>
    <scope>NUCLEOTIDE SEQUENCE</scope>
    <source>
        <strain evidence="2">Duluth1</strain>
        <tissue evidence="2">Whole animal</tissue>
    </source>
</reference>
<sequence length="58" mass="6709">MDERRCQTTKTVDDGQSESVSNNALDVHQWKMDGNQKNILGLKPDQRIRFDNKTEVMS</sequence>
<evidence type="ECO:0000313" key="2">
    <source>
        <dbReference type="EMBL" id="KAH3857215.1"/>
    </source>
</evidence>
<reference evidence="2" key="1">
    <citation type="journal article" date="2019" name="bioRxiv">
        <title>The Genome of the Zebra Mussel, Dreissena polymorpha: A Resource for Invasive Species Research.</title>
        <authorList>
            <person name="McCartney M.A."/>
            <person name="Auch B."/>
            <person name="Kono T."/>
            <person name="Mallez S."/>
            <person name="Zhang Y."/>
            <person name="Obille A."/>
            <person name="Becker A."/>
            <person name="Abrahante J.E."/>
            <person name="Garbe J."/>
            <person name="Badalamenti J.P."/>
            <person name="Herman A."/>
            <person name="Mangelson H."/>
            <person name="Liachko I."/>
            <person name="Sullivan S."/>
            <person name="Sone E.D."/>
            <person name="Koren S."/>
            <person name="Silverstein K.A.T."/>
            <person name="Beckman K.B."/>
            <person name="Gohl D.M."/>
        </authorList>
    </citation>
    <scope>NUCLEOTIDE SEQUENCE</scope>
    <source>
        <strain evidence="2">Duluth1</strain>
        <tissue evidence="2">Whole animal</tissue>
    </source>
</reference>